<reference evidence="4" key="2">
    <citation type="submission" date="2015-01" db="EMBL/GenBank/DDBJ databases">
        <title>Evolutionary Origins and Diversification of the Mycorrhizal Mutualists.</title>
        <authorList>
            <consortium name="DOE Joint Genome Institute"/>
            <consortium name="Mycorrhizal Genomics Consortium"/>
            <person name="Kohler A."/>
            <person name="Kuo A."/>
            <person name="Nagy L.G."/>
            <person name="Floudas D."/>
            <person name="Copeland A."/>
            <person name="Barry K.W."/>
            <person name="Cichocki N."/>
            <person name="Veneault-Fourrey C."/>
            <person name="LaButti K."/>
            <person name="Lindquist E.A."/>
            <person name="Lipzen A."/>
            <person name="Lundell T."/>
            <person name="Morin E."/>
            <person name="Murat C."/>
            <person name="Riley R."/>
            <person name="Ohm R."/>
            <person name="Sun H."/>
            <person name="Tunlid A."/>
            <person name="Henrissat B."/>
            <person name="Grigoriev I.V."/>
            <person name="Hibbett D.S."/>
            <person name="Martin F."/>
        </authorList>
    </citation>
    <scope>NUCLEOTIDE SEQUENCE [LARGE SCALE GENOMIC DNA]</scope>
    <source>
        <strain evidence="4">UH-Slu-Lm8-n1</strain>
    </source>
</reference>
<protein>
    <recommendedName>
        <fullName evidence="2">Peptidase A1 domain-containing protein</fullName>
    </recommendedName>
</protein>
<comment type="similarity">
    <text evidence="1">Belongs to the peptidase A1 family.</text>
</comment>
<evidence type="ECO:0000256" key="1">
    <source>
        <dbReference type="ARBA" id="ARBA00007447"/>
    </source>
</evidence>
<reference evidence="3 4" key="1">
    <citation type="submission" date="2014-04" db="EMBL/GenBank/DDBJ databases">
        <authorList>
            <consortium name="DOE Joint Genome Institute"/>
            <person name="Kuo A."/>
            <person name="Ruytinx J."/>
            <person name="Rineau F."/>
            <person name="Colpaert J."/>
            <person name="Kohler A."/>
            <person name="Nagy L.G."/>
            <person name="Floudas D."/>
            <person name="Copeland A."/>
            <person name="Barry K.W."/>
            <person name="Cichocki N."/>
            <person name="Veneault-Fourrey C."/>
            <person name="LaButti K."/>
            <person name="Lindquist E.A."/>
            <person name="Lipzen A."/>
            <person name="Lundell T."/>
            <person name="Morin E."/>
            <person name="Murat C."/>
            <person name="Sun H."/>
            <person name="Tunlid A."/>
            <person name="Henrissat B."/>
            <person name="Grigoriev I.V."/>
            <person name="Hibbett D.S."/>
            <person name="Martin F."/>
            <person name="Nordberg H.P."/>
            <person name="Cantor M.N."/>
            <person name="Hua S.X."/>
        </authorList>
    </citation>
    <scope>NUCLEOTIDE SEQUENCE [LARGE SCALE GENOMIC DNA]</scope>
    <source>
        <strain evidence="3 4">UH-Slu-Lm8-n1</strain>
    </source>
</reference>
<accession>A0A0D0APN5</accession>
<sequence>MILAWVNLPMNVPQILSDLVFDGPTVPTLFGTPPQVINSTLDLNTAKLAVYSSDCVLCAGNTSFDVSMSSTAKPLNYSWPYSTRAYSGKQYSDTLGFGGLLQIANIPFGLIETGGDPTLAYILYNGRLGLFPDPLNVTAASQHFLLQMYQSGQLLNPVVGMRFDPMNPKITIGALDPNDYQGHINWVPLTTPNSTWTFQNTFMIDGLKGYNGSFLPESENLLAVLDSLWTGISMPNVDTYVKNQGFAGNVRYSLNYKTGVASYVCNTTVQPYVALTATINGVDYPMDSLNNLLRPLASNIAPAGCCPIAPVNRTVTLPNLNFGLPFLRSIYLAYRFPTDGCPGFYGFAFPSGDVNRTAAQISQTPTSTPTNSAQCLALTPPTSTPTPSFKTAQQMLFSAEKYSVYGGTQNNSVPLLGVENFPAIVWNSSMSNSN</sequence>
<dbReference type="Gene3D" id="2.40.70.10">
    <property type="entry name" value="Acid Proteases"/>
    <property type="match status" value="2"/>
</dbReference>
<evidence type="ECO:0000313" key="3">
    <source>
        <dbReference type="EMBL" id="KIK43751.1"/>
    </source>
</evidence>
<dbReference type="OrthoDB" id="2747330at2759"/>
<gene>
    <name evidence="3" type="ORF">CY34DRAFT_23391</name>
</gene>
<feature type="domain" description="Peptidase A1" evidence="2">
    <location>
        <begin position="24"/>
        <end position="345"/>
    </location>
</feature>
<dbReference type="SUPFAM" id="SSF50630">
    <property type="entry name" value="Acid proteases"/>
    <property type="match status" value="1"/>
</dbReference>
<dbReference type="GO" id="GO:0004190">
    <property type="term" value="F:aspartic-type endopeptidase activity"/>
    <property type="evidence" value="ECO:0007669"/>
    <property type="project" value="InterPro"/>
</dbReference>
<proteinExistence type="inferred from homology"/>
<dbReference type="Proteomes" id="UP000054485">
    <property type="component" value="Unassembled WGS sequence"/>
</dbReference>
<dbReference type="InParanoid" id="A0A0D0APN5"/>
<keyword evidence="4" id="KW-1185">Reference proteome</keyword>
<dbReference type="PANTHER" id="PTHR47966">
    <property type="entry name" value="BETA-SITE APP-CLEAVING ENZYME, ISOFORM A-RELATED"/>
    <property type="match status" value="1"/>
</dbReference>
<dbReference type="InterPro" id="IPR021109">
    <property type="entry name" value="Peptidase_aspartic_dom_sf"/>
</dbReference>
<name>A0A0D0APN5_9AGAM</name>
<dbReference type="PROSITE" id="PS51767">
    <property type="entry name" value="PEPTIDASE_A1"/>
    <property type="match status" value="1"/>
</dbReference>
<dbReference type="InterPro" id="IPR034164">
    <property type="entry name" value="Pepsin-like_dom"/>
</dbReference>
<dbReference type="PANTHER" id="PTHR47966:SF51">
    <property type="entry name" value="BETA-SITE APP-CLEAVING ENZYME, ISOFORM A-RELATED"/>
    <property type="match status" value="1"/>
</dbReference>
<dbReference type="HOGENOM" id="CLU_043855_0_0_1"/>
<dbReference type="CDD" id="cd05471">
    <property type="entry name" value="pepsin_like"/>
    <property type="match status" value="1"/>
</dbReference>
<dbReference type="AlphaFoldDB" id="A0A0D0APN5"/>
<dbReference type="InterPro" id="IPR001461">
    <property type="entry name" value="Aspartic_peptidase_A1"/>
</dbReference>
<organism evidence="3 4">
    <name type="scientific">Suillus luteus UH-Slu-Lm8-n1</name>
    <dbReference type="NCBI Taxonomy" id="930992"/>
    <lineage>
        <taxon>Eukaryota</taxon>
        <taxon>Fungi</taxon>
        <taxon>Dikarya</taxon>
        <taxon>Basidiomycota</taxon>
        <taxon>Agaricomycotina</taxon>
        <taxon>Agaricomycetes</taxon>
        <taxon>Agaricomycetidae</taxon>
        <taxon>Boletales</taxon>
        <taxon>Suillineae</taxon>
        <taxon>Suillaceae</taxon>
        <taxon>Suillus</taxon>
    </lineage>
</organism>
<evidence type="ECO:0000259" key="2">
    <source>
        <dbReference type="PROSITE" id="PS51767"/>
    </source>
</evidence>
<dbReference type="InterPro" id="IPR033121">
    <property type="entry name" value="PEPTIDASE_A1"/>
</dbReference>
<dbReference type="GO" id="GO:0006508">
    <property type="term" value="P:proteolysis"/>
    <property type="evidence" value="ECO:0007669"/>
    <property type="project" value="InterPro"/>
</dbReference>
<dbReference type="Pfam" id="PF00026">
    <property type="entry name" value="Asp"/>
    <property type="match status" value="1"/>
</dbReference>
<evidence type="ECO:0000313" key="4">
    <source>
        <dbReference type="Proteomes" id="UP000054485"/>
    </source>
</evidence>
<dbReference type="EMBL" id="KN835205">
    <property type="protein sequence ID" value="KIK43751.1"/>
    <property type="molecule type" value="Genomic_DNA"/>
</dbReference>